<dbReference type="RefSeq" id="WP_092896374.1">
    <property type="nucleotide sequence ID" value="NZ_CAXBKE010000080.1"/>
</dbReference>
<dbReference type="GO" id="GO:0000166">
    <property type="term" value="F:nucleotide binding"/>
    <property type="evidence" value="ECO:0007669"/>
    <property type="project" value="InterPro"/>
</dbReference>
<proteinExistence type="predicted"/>
<dbReference type="InterPro" id="IPR050463">
    <property type="entry name" value="Gfo/Idh/MocA_oxidrdct_glycsds"/>
</dbReference>
<dbReference type="InterPro" id="IPR006311">
    <property type="entry name" value="TAT_signal"/>
</dbReference>
<feature type="domain" description="Gfo/Idh/MocA-like oxidoreductase N-terminal" evidence="1">
    <location>
        <begin position="37"/>
        <end position="161"/>
    </location>
</feature>
<dbReference type="PANTHER" id="PTHR43818:SF5">
    <property type="entry name" value="OXIDOREDUCTASE FAMILY PROTEIN"/>
    <property type="match status" value="1"/>
</dbReference>
<evidence type="ECO:0000313" key="4">
    <source>
        <dbReference type="Proteomes" id="UP000198790"/>
    </source>
</evidence>
<evidence type="ECO:0000313" key="3">
    <source>
        <dbReference type="EMBL" id="SFB20212.1"/>
    </source>
</evidence>
<organism evidence="3 4">
    <name type="scientific">Algoriphagus aquimarinus</name>
    <dbReference type="NCBI Taxonomy" id="237018"/>
    <lineage>
        <taxon>Bacteria</taxon>
        <taxon>Pseudomonadati</taxon>
        <taxon>Bacteroidota</taxon>
        <taxon>Cytophagia</taxon>
        <taxon>Cytophagales</taxon>
        <taxon>Cyclobacteriaceae</taxon>
        <taxon>Algoriphagus</taxon>
    </lineage>
</organism>
<keyword evidence="4" id="KW-1185">Reference proteome</keyword>
<dbReference type="InterPro" id="IPR043906">
    <property type="entry name" value="Gfo/Idh/MocA_OxRdtase_bact_C"/>
</dbReference>
<gene>
    <name evidence="3" type="ORF">SAMN04489723_105238</name>
</gene>
<sequence length="429" mass="48695">MSNSINRRDFVRYSALTALGLQFLPFQGLRAATSDRIRVAHIGLGGMGLNHLNWFANLPDVEIVALCDVDEDRAKEALLQLKKVHPTTKAEVFTDFRHVLDRQDIDAVTIATPDHWHAQITILAFQAGKDVYSEKPLSYSQHEGKLMLASQNQTNQIFQLGNQIHAGDNYHRVAEIIKSGVLGKIKTVRLWKSGEPPVIPALTYQKPPSNLNWDMWLGPAPFSEYAPEKCHFNYRYFMEYSGGVFQDFWCHIADIVWWSMEPSGLKKIKANGESSDGVGDTPKWIDVDFKFKKLDLHWTSIPPDVPGAAGKGIGAYFEGSKGTLVCDYSSREIRIDGKVMNDIPEIPKTIVRSPGHQQNFIDAVKSRTQPESYLEYARSMTMPMHLALISFRLKEELKWDAKKELFKNNDAANQLLFRPYRDKWNLIGA</sequence>
<dbReference type="OrthoDB" id="9763611at2"/>
<dbReference type="SUPFAM" id="SSF51735">
    <property type="entry name" value="NAD(P)-binding Rossmann-fold domains"/>
    <property type="match status" value="1"/>
</dbReference>
<feature type="domain" description="Gfo/Idh/MocA-like oxidoreductase bacterial type C-terminal" evidence="2">
    <location>
        <begin position="202"/>
        <end position="425"/>
    </location>
</feature>
<dbReference type="Proteomes" id="UP000198790">
    <property type="component" value="Unassembled WGS sequence"/>
</dbReference>
<dbReference type="Gene3D" id="3.30.360.10">
    <property type="entry name" value="Dihydrodipicolinate Reductase, domain 2"/>
    <property type="match status" value="1"/>
</dbReference>
<dbReference type="Pfam" id="PF19051">
    <property type="entry name" value="GFO_IDH_MocA_C2"/>
    <property type="match status" value="1"/>
</dbReference>
<dbReference type="InterPro" id="IPR000683">
    <property type="entry name" value="Gfo/Idh/MocA-like_OxRdtase_N"/>
</dbReference>
<reference evidence="3 4" key="1">
    <citation type="submission" date="2016-10" db="EMBL/GenBank/DDBJ databases">
        <authorList>
            <person name="de Groot N.N."/>
        </authorList>
    </citation>
    <scope>NUCLEOTIDE SEQUENCE [LARGE SCALE GENOMIC DNA]</scope>
    <source>
        <strain evidence="3 4">DSM 23399</strain>
    </source>
</reference>
<evidence type="ECO:0000259" key="2">
    <source>
        <dbReference type="Pfam" id="PF19051"/>
    </source>
</evidence>
<accession>A0A1I0Z4B7</accession>
<dbReference type="InterPro" id="IPR036291">
    <property type="entry name" value="NAD(P)-bd_dom_sf"/>
</dbReference>
<dbReference type="PANTHER" id="PTHR43818">
    <property type="entry name" value="BCDNA.GH03377"/>
    <property type="match status" value="1"/>
</dbReference>
<dbReference type="SUPFAM" id="SSF55347">
    <property type="entry name" value="Glyceraldehyde-3-phosphate dehydrogenase-like, C-terminal domain"/>
    <property type="match status" value="1"/>
</dbReference>
<evidence type="ECO:0000259" key="1">
    <source>
        <dbReference type="Pfam" id="PF01408"/>
    </source>
</evidence>
<dbReference type="STRING" id="237018.SAMN04489723_105238"/>
<protein>
    <submittedName>
        <fullName evidence="3">Predicted dehydrogenase</fullName>
    </submittedName>
</protein>
<dbReference type="AlphaFoldDB" id="A0A1I0Z4B7"/>
<dbReference type="PROSITE" id="PS51318">
    <property type="entry name" value="TAT"/>
    <property type="match status" value="1"/>
</dbReference>
<dbReference type="EMBL" id="FOKK01000005">
    <property type="protein sequence ID" value="SFB20212.1"/>
    <property type="molecule type" value="Genomic_DNA"/>
</dbReference>
<name>A0A1I0Z4B7_9BACT</name>
<dbReference type="Pfam" id="PF01408">
    <property type="entry name" value="GFO_IDH_MocA"/>
    <property type="match status" value="1"/>
</dbReference>
<dbReference type="Gene3D" id="3.40.50.720">
    <property type="entry name" value="NAD(P)-binding Rossmann-like Domain"/>
    <property type="match status" value="1"/>
</dbReference>